<keyword evidence="5" id="KW-1185">Reference proteome</keyword>
<name>J7RZS8_HUIN7</name>
<feature type="transmembrane region" description="Helical" evidence="1">
    <location>
        <begin position="105"/>
        <end position="124"/>
    </location>
</feature>
<dbReference type="GeneID" id="34526462"/>
<dbReference type="OMA" id="DYQHTAM"/>
<dbReference type="EMBL" id="HE978319">
    <property type="protein sequence ID" value="CCK70747.1"/>
    <property type="molecule type" value="Genomic_DNA"/>
</dbReference>
<dbReference type="InterPro" id="IPR018827">
    <property type="entry name" value="YTP1_C"/>
</dbReference>
<evidence type="ECO:0000313" key="5">
    <source>
        <dbReference type="Proteomes" id="UP000006310"/>
    </source>
</evidence>
<evidence type="ECO:0000256" key="2">
    <source>
        <dbReference type="SAM" id="SignalP"/>
    </source>
</evidence>
<feature type="transmembrane region" description="Helical" evidence="1">
    <location>
        <begin position="154"/>
        <end position="172"/>
    </location>
</feature>
<feature type="transmembrane region" description="Helical" evidence="1">
    <location>
        <begin position="73"/>
        <end position="93"/>
    </location>
</feature>
<reference evidence="4 5" key="1">
    <citation type="journal article" date="2011" name="Proc. Natl. Acad. Sci. U.S.A.">
        <title>Evolutionary erosion of yeast sex chromosomes by mating-type switching accidents.</title>
        <authorList>
            <person name="Gordon J.L."/>
            <person name="Armisen D."/>
            <person name="Proux-Wera E."/>
            <person name="Oheigeartaigh S.S."/>
            <person name="Byrne K.P."/>
            <person name="Wolfe K.H."/>
        </authorList>
    </citation>
    <scope>NUCLEOTIDE SEQUENCE [LARGE SCALE GENOMIC DNA]</scope>
    <source>
        <strain evidence="5">ATCC MYA-139 / BCRC 22969 / CBS 8797 / CCRC 22969 / KCTC 17520 / NBRC 10181 / NCYC 3082</strain>
    </source>
</reference>
<evidence type="ECO:0000259" key="3">
    <source>
        <dbReference type="Pfam" id="PF10355"/>
    </source>
</evidence>
<organism evidence="4 5">
    <name type="scientific">Huiozyma naganishii (strain ATCC MYA-139 / BCRC 22969 / CBS 8797 / KCTC 17520 / NBRC 10181 / NCYC 3082 / Yp74L-3)</name>
    <name type="common">Yeast</name>
    <name type="synonym">Kazachstania naganishii</name>
    <dbReference type="NCBI Taxonomy" id="1071383"/>
    <lineage>
        <taxon>Eukaryota</taxon>
        <taxon>Fungi</taxon>
        <taxon>Dikarya</taxon>
        <taxon>Ascomycota</taxon>
        <taxon>Saccharomycotina</taxon>
        <taxon>Saccharomycetes</taxon>
        <taxon>Saccharomycetales</taxon>
        <taxon>Saccharomycetaceae</taxon>
        <taxon>Huiozyma</taxon>
    </lineage>
</organism>
<dbReference type="RefSeq" id="XP_022464993.1">
    <property type="nucleotide sequence ID" value="XM_022608503.1"/>
</dbReference>
<feature type="domain" description="Protein YTP1-like C-terminal" evidence="3">
    <location>
        <begin position="160"/>
        <end position="396"/>
    </location>
</feature>
<dbReference type="PANTHER" id="PTHR31685">
    <property type="entry name" value="INTEGRAL MEMBRANE PROTEIN (AFU_ORTHOLOGUE AFUA_6G12730)-RELATED"/>
    <property type="match status" value="1"/>
</dbReference>
<feature type="transmembrane region" description="Helical" evidence="1">
    <location>
        <begin position="305"/>
        <end position="326"/>
    </location>
</feature>
<feature type="transmembrane region" description="Helical" evidence="1">
    <location>
        <begin position="43"/>
        <end position="66"/>
    </location>
</feature>
<protein>
    <recommendedName>
        <fullName evidence="3">Protein YTP1-like C-terminal domain-containing protein</fullName>
    </recommendedName>
</protein>
<feature type="chain" id="PRO_5003796493" description="Protein YTP1-like C-terminal domain-containing protein" evidence="2">
    <location>
        <begin position="19"/>
        <end position="438"/>
    </location>
</feature>
<keyword evidence="1" id="KW-0812">Transmembrane</keyword>
<feature type="transmembrane region" description="Helical" evidence="1">
    <location>
        <begin position="338"/>
        <end position="356"/>
    </location>
</feature>
<feature type="transmembrane region" description="Helical" evidence="1">
    <location>
        <begin position="221"/>
        <end position="238"/>
    </location>
</feature>
<proteinExistence type="predicted"/>
<sequence length="438" mass="49299">MFLPFLILLSTVPLCIQAMDMSSGAEDDTVYTRPDIRDAVPRTFHWIATVAMLFLLPCLTAAFAFAGRLRGSLFLHAISGVYAIMEVLILSFADNDGVENRTSKGTGVSLLLLIWSNLLIGIVARRHLFSKISDTSTPITNFTLLTKIHATMSFLIPIAGFIKVCLAPVSMFGFCRDSHTGQCIAHGIMGTSFIFYGLIYCIVLVIPRFRQSESRVSQDHIDSWIMCLYGIVNTFTEHRWGREEWFMHDYQHTAMGIIWWCGGILGIYLSRNGRRTFVPSLIIMFTGWAMTQHHQHLEISTKVHLLFGLILTVGGALRIVEITFLLKDGRCASSGEILSFQYLAPFCLICAGTLFMSANEQQLVLVLRLGAEQSAYIMIIVSGAFLLTFWFLFSLDFYLLLVKRRQSSVGFLDKYLNTENEVHEPTTEPEFEMDSQSG</sequence>
<dbReference type="Pfam" id="PF10355">
    <property type="entry name" value="Ytp1"/>
    <property type="match status" value="1"/>
</dbReference>
<evidence type="ECO:0000256" key="1">
    <source>
        <dbReference type="SAM" id="Phobius"/>
    </source>
</evidence>
<feature type="transmembrane region" description="Helical" evidence="1">
    <location>
        <begin position="250"/>
        <end position="269"/>
    </location>
</feature>
<dbReference type="KEGG" id="kng:KNAG_0F00780"/>
<dbReference type="eggNOG" id="ENOG502QRB1">
    <property type="taxonomic scope" value="Eukaryota"/>
</dbReference>
<dbReference type="STRING" id="1071383.J7RZS8"/>
<dbReference type="PANTHER" id="PTHR31685:SF2">
    <property type="entry name" value="PROTEIN YTP1"/>
    <property type="match status" value="1"/>
</dbReference>
<feature type="transmembrane region" description="Helical" evidence="1">
    <location>
        <begin position="276"/>
        <end position="293"/>
    </location>
</feature>
<feature type="transmembrane region" description="Helical" evidence="1">
    <location>
        <begin position="376"/>
        <end position="401"/>
    </location>
</feature>
<keyword evidence="2" id="KW-0732">Signal</keyword>
<dbReference type="Proteomes" id="UP000006310">
    <property type="component" value="Chromosome 6"/>
</dbReference>
<dbReference type="OrthoDB" id="4137487at2759"/>
<keyword evidence="1" id="KW-1133">Transmembrane helix</keyword>
<accession>J7RZS8</accession>
<feature type="signal peptide" evidence="2">
    <location>
        <begin position="1"/>
        <end position="18"/>
    </location>
</feature>
<feature type="transmembrane region" description="Helical" evidence="1">
    <location>
        <begin position="184"/>
        <end position="209"/>
    </location>
</feature>
<dbReference type="HOGENOM" id="CLU_034579_1_0_1"/>
<gene>
    <name evidence="4" type="primary">KNAG0F00780</name>
    <name evidence="4" type="ordered locus">KNAG_0F00780</name>
</gene>
<evidence type="ECO:0000313" key="4">
    <source>
        <dbReference type="EMBL" id="CCK70747.1"/>
    </source>
</evidence>
<dbReference type="AlphaFoldDB" id="J7RZS8"/>
<reference evidence="5" key="2">
    <citation type="submission" date="2012-08" db="EMBL/GenBank/DDBJ databases">
        <title>Genome sequence of Kazachstania naganishii.</title>
        <authorList>
            <person name="Gordon J.L."/>
            <person name="Armisen D."/>
            <person name="Proux-Wera E."/>
            <person name="OhEigeartaigh S.S."/>
            <person name="Byrne K.P."/>
            <person name="Wolfe K.H."/>
        </authorList>
    </citation>
    <scope>NUCLEOTIDE SEQUENCE [LARGE SCALE GENOMIC DNA]</scope>
    <source>
        <strain evidence="5">ATCC MYA-139 / BCRC 22969 / CBS 8797 / CCRC 22969 / KCTC 17520 / NBRC 10181 / NCYC 3082</strain>
    </source>
</reference>
<keyword evidence="1" id="KW-0472">Membrane</keyword>